<name>A0A2M6WB50_9BACT</name>
<dbReference type="EMBL" id="PFBP01000011">
    <property type="protein sequence ID" value="PIT90030.1"/>
    <property type="molecule type" value="Genomic_DNA"/>
</dbReference>
<dbReference type="Proteomes" id="UP000231464">
    <property type="component" value="Unassembled WGS sequence"/>
</dbReference>
<comment type="caution">
    <text evidence="2">The sequence shown here is derived from an EMBL/GenBank/DDBJ whole genome shotgun (WGS) entry which is preliminary data.</text>
</comment>
<sequence>MSAKPSLPSTQQYLDIAEIRDGVVVMRDGSMRAVLLVSSINFALKSEEEQEATIQSYVNFLNYLDHPLQIVVQSRQLNIEKYLNDLSEREKKQTNELLRMQTADYQQFVKELVELGEIMSKRFYVIVPYSPGADKTKSFLDRLAAIFSPLSSLHLKEKKFRELKQELDKRTETVLSGLTNMGLSAVVLDTQALIELYYNSYNPEVAEQEKLAEVGELRIE</sequence>
<protein>
    <recommendedName>
        <fullName evidence="1">TraC-like domain-containing protein</fullName>
    </recommendedName>
</protein>
<dbReference type="Pfam" id="PF26593">
    <property type="entry name" value="TraC-like"/>
    <property type="match status" value="1"/>
</dbReference>
<proteinExistence type="predicted"/>
<evidence type="ECO:0000259" key="1">
    <source>
        <dbReference type="Pfam" id="PF26593"/>
    </source>
</evidence>
<evidence type="ECO:0000313" key="2">
    <source>
        <dbReference type="EMBL" id="PIT90030.1"/>
    </source>
</evidence>
<gene>
    <name evidence="2" type="ORF">COU23_00730</name>
</gene>
<reference evidence="3" key="1">
    <citation type="submission" date="2017-09" db="EMBL/GenBank/DDBJ databases">
        <title>Depth-based differentiation of microbial function through sediment-hosted aquifers and enrichment of novel symbionts in the deep terrestrial subsurface.</title>
        <authorList>
            <person name="Probst A.J."/>
            <person name="Ladd B."/>
            <person name="Jarett J.K."/>
            <person name="Geller-Mcgrath D.E."/>
            <person name="Sieber C.M.K."/>
            <person name="Emerson J.B."/>
            <person name="Anantharaman K."/>
            <person name="Thomas B.C."/>
            <person name="Malmstrom R."/>
            <person name="Stieglmeier M."/>
            <person name="Klingl A."/>
            <person name="Woyke T."/>
            <person name="Ryan C.M."/>
            <person name="Banfield J.F."/>
        </authorList>
    </citation>
    <scope>NUCLEOTIDE SEQUENCE [LARGE SCALE GENOMIC DNA]</scope>
</reference>
<dbReference type="InterPro" id="IPR058596">
    <property type="entry name" value="TraC-like_dom"/>
</dbReference>
<organism evidence="2 3">
    <name type="scientific">Candidatus Kuenenbacteria bacterium CG10_big_fil_rev_8_21_14_0_10_36_11</name>
    <dbReference type="NCBI Taxonomy" id="1974618"/>
    <lineage>
        <taxon>Bacteria</taxon>
        <taxon>Candidatus Kueneniibacteriota</taxon>
    </lineage>
</organism>
<evidence type="ECO:0000313" key="3">
    <source>
        <dbReference type="Proteomes" id="UP000231464"/>
    </source>
</evidence>
<dbReference type="AlphaFoldDB" id="A0A2M6WB50"/>
<feature type="domain" description="TraC-like" evidence="1">
    <location>
        <begin position="21"/>
        <end position="201"/>
    </location>
</feature>
<accession>A0A2M6WB50</accession>